<evidence type="ECO:0000259" key="7">
    <source>
        <dbReference type="PROSITE" id="PS50109"/>
    </source>
</evidence>
<evidence type="ECO:0000256" key="6">
    <source>
        <dbReference type="ARBA" id="ARBA00023012"/>
    </source>
</evidence>
<dbReference type="CDD" id="cd00082">
    <property type="entry name" value="HisKA"/>
    <property type="match status" value="1"/>
</dbReference>
<dbReference type="Pfam" id="PF02518">
    <property type="entry name" value="HATPase_c"/>
    <property type="match status" value="1"/>
</dbReference>
<dbReference type="EC" id="2.7.13.3" evidence="2"/>
<keyword evidence="6" id="KW-0902">Two-component regulatory system</keyword>
<dbReference type="Gene3D" id="1.10.287.130">
    <property type="match status" value="1"/>
</dbReference>
<dbReference type="GO" id="GO:0000155">
    <property type="term" value="F:phosphorelay sensor kinase activity"/>
    <property type="evidence" value="ECO:0007669"/>
    <property type="project" value="InterPro"/>
</dbReference>
<dbReference type="InterPro" id="IPR004358">
    <property type="entry name" value="Sig_transdc_His_kin-like_C"/>
</dbReference>
<dbReference type="InterPro" id="IPR003661">
    <property type="entry name" value="HisK_dim/P_dom"/>
</dbReference>
<dbReference type="InterPro" id="IPR036890">
    <property type="entry name" value="HATPase_C_sf"/>
</dbReference>
<accession>A0A5B8RJ75</accession>
<dbReference type="SMART" id="SM00388">
    <property type="entry name" value="HisKA"/>
    <property type="match status" value="1"/>
</dbReference>
<reference evidence="8" key="1">
    <citation type="submission" date="2019-06" db="EMBL/GenBank/DDBJ databases">
        <authorList>
            <person name="Murdoch R.W."/>
            <person name="Fathepure B."/>
        </authorList>
    </citation>
    <scope>NUCLEOTIDE SEQUENCE</scope>
</reference>
<dbReference type="InterPro" id="IPR050736">
    <property type="entry name" value="Sensor_HK_Regulatory"/>
</dbReference>
<evidence type="ECO:0000256" key="2">
    <source>
        <dbReference type="ARBA" id="ARBA00012438"/>
    </source>
</evidence>
<name>A0A5B8RJ75_9ZZZZ</name>
<dbReference type="PROSITE" id="PS50109">
    <property type="entry name" value="HIS_KIN"/>
    <property type="match status" value="1"/>
</dbReference>
<evidence type="ECO:0000256" key="1">
    <source>
        <dbReference type="ARBA" id="ARBA00000085"/>
    </source>
</evidence>
<organism evidence="8">
    <name type="scientific">uncultured organism</name>
    <dbReference type="NCBI Taxonomy" id="155900"/>
    <lineage>
        <taxon>unclassified sequences</taxon>
        <taxon>environmental samples</taxon>
    </lineage>
</organism>
<dbReference type="Gene3D" id="3.30.565.10">
    <property type="entry name" value="Histidine kinase-like ATPase, C-terminal domain"/>
    <property type="match status" value="1"/>
</dbReference>
<evidence type="ECO:0000256" key="5">
    <source>
        <dbReference type="ARBA" id="ARBA00022777"/>
    </source>
</evidence>
<dbReference type="SUPFAM" id="SSF47384">
    <property type="entry name" value="Homodimeric domain of signal transducing histidine kinase"/>
    <property type="match status" value="1"/>
</dbReference>
<dbReference type="AlphaFoldDB" id="A0A5B8RJ75"/>
<evidence type="ECO:0000313" key="8">
    <source>
        <dbReference type="EMBL" id="QEA07614.1"/>
    </source>
</evidence>
<dbReference type="InterPro" id="IPR003594">
    <property type="entry name" value="HATPase_dom"/>
</dbReference>
<dbReference type="SMART" id="SM00387">
    <property type="entry name" value="HATPase_c"/>
    <property type="match status" value="1"/>
</dbReference>
<comment type="catalytic activity">
    <reaction evidence="1">
        <text>ATP + protein L-histidine = ADP + protein N-phospho-L-histidine.</text>
        <dbReference type="EC" id="2.7.13.3"/>
    </reaction>
</comment>
<dbReference type="SUPFAM" id="SSF55874">
    <property type="entry name" value="ATPase domain of HSP90 chaperone/DNA topoisomerase II/histidine kinase"/>
    <property type="match status" value="1"/>
</dbReference>
<dbReference type="InterPro" id="IPR036097">
    <property type="entry name" value="HisK_dim/P_sf"/>
</dbReference>
<proteinExistence type="predicted"/>
<sequence>MADISHELRTPLSVLRAELEAMEDGVRPLTRESLAGLQGSVTTLSKLVDDLYELSLSDAGALNYRMETLDLAALAGAIAEQWRPRMADAGLMLELELPDAPVTVTADRGRIGQLLGNLLHNSLCYTDRGGEARLALATVGGEAVLRLEDSAPGVPAEALERLFDRLYRVEGSRSRSSGGAGLGLAICRNIAEAHGGRIDAYTAPTGGVGIRLTLPLAG</sequence>
<evidence type="ECO:0000256" key="4">
    <source>
        <dbReference type="ARBA" id="ARBA00022679"/>
    </source>
</evidence>
<keyword evidence="3" id="KW-0597">Phosphoprotein</keyword>
<keyword evidence="5 8" id="KW-0418">Kinase</keyword>
<evidence type="ECO:0000256" key="3">
    <source>
        <dbReference type="ARBA" id="ARBA00022553"/>
    </source>
</evidence>
<keyword evidence="4 8" id="KW-0808">Transferase</keyword>
<gene>
    <name evidence="8" type="primary">baeS_1</name>
    <name evidence="8" type="ORF">KBTEX_03973</name>
</gene>
<dbReference type="Pfam" id="PF00512">
    <property type="entry name" value="HisKA"/>
    <property type="match status" value="1"/>
</dbReference>
<dbReference type="PANTHER" id="PTHR43711">
    <property type="entry name" value="TWO-COMPONENT HISTIDINE KINASE"/>
    <property type="match status" value="1"/>
</dbReference>
<feature type="domain" description="Histidine kinase" evidence="7">
    <location>
        <begin position="3"/>
        <end position="218"/>
    </location>
</feature>
<dbReference type="EMBL" id="MN079296">
    <property type="protein sequence ID" value="QEA07614.1"/>
    <property type="molecule type" value="Genomic_DNA"/>
</dbReference>
<protein>
    <recommendedName>
        <fullName evidence="2">histidine kinase</fullName>
        <ecNumber evidence="2">2.7.13.3</ecNumber>
    </recommendedName>
</protein>
<dbReference type="InterPro" id="IPR005467">
    <property type="entry name" value="His_kinase_dom"/>
</dbReference>
<dbReference type="PANTHER" id="PTHR43711:SF1">
    <property type="entry name" value="HISTIDINE KINASE 1"/>
    <property type="match status" value="1"/>
</dbReference>
<dbReference type="PRINTS" id="PR00344">
    <property type="entry name" value="BCTRLSENSOR"/>
</dbReference>